<protein>
    <submittedName>
        <fullName evidence="4">Isochorismatase family cysteine hydrolase</fullName>
        <ecNumber evidence="4">3.-.-.-</ecNumber>
    </submittedName>
</protein>
<name>A0ABW2P6M2_9ACTN</name>
<dbReference type="InterPro" id="IPR036380">
    <property type="entry name" value="Isochorismatase-like_sf"/>
</dbReference>
<keyword evidence="1 4" id="KW-0378">Hydrolase</keyword>
<proteinExistence type="predicted"/>
<dbReference type="Proteomes" id="UP001596496">
    <property type="component" value="Unassembled WGS sequence"/>
</dbReference>
<dbReference type="EC" id="3.-.-.-" evidence="4"/>
<sequence>MINRSAVLAVVDVQNGFVREESAHVVPVIADLVKRWQAVGGDVIFTRYLNYEGSIFQRLFAWSKLMTSPEVDIVPELQPYLSKATAVIDKTIYSLFNDEGQALVSQRGWTDIYVCGIATESCVLKTAADAFERNLTPWVIEDASASHAGEMSHEAGLLVTARFIGPRQFVKAAEADPRYPRHESESRTSDENGRMDAALVALTRAYQQAATAVRGISDAQEASHGAARLAETIRGMSDSSARVALETSTRGQKATERP</sequence>
<reference evidence="5" key="1">
    <citation type="journal article" date="2019" name="Int. J. Syst. Evol. Microbiol.">
        <title>The Global Catalogue of Microorganisms (GCM) 10K type strain sequencing project: providing services to taxonomists for standard genome sequencing and annotation.</title>
        <authorList>
            <consortium name="The Broad Institute Genomics Platform"/>
            <consortium name="The Broad Institute Genome Sequencing Center for Infectious Disease"/>
            <person name="Wu L."/>
            <person name="Ma J."/>
        </authorList>
    </citation>
    <scope>NUCLEOTIDE SEQUENCE [LARGE SCALE GENOMIC DNA]</scope>
    <source>
        <strain evidence="5">CECT 7649</strain>
    </source>
</reference>
<feature type="domain" description="Isochorismatase-like" evidence="3">
    <location>
        <begin position="7"/>
        <end position="158"/>
    </location>
</feature>
<dbReference type="Gene3D" id="3.40.50.850">
    <property type="entry name" value="Isochorismatase-like"/>
    <property type="match status" value="1"/>
</dbReference>
<feature type="region of interest" description="Disordered" evidence="2">
    <location>
        <begin position="233"/>
        <end position="258"/>
    </location>
</feature>
<evidence type="ECO:0000313" key="4">
    <source>
        <dbReference type="EMBL" id="MFC7382816.1"/>
    </source>
</evidence>
<dbReference type="RefSeq" id="WP_380826153.1">
    <property type="nucleotide sequence ID" value="NZ_JBHTCG010000006.1"/>
</dbReference>
<dbReference type="InterPro" id="IPR000868">
    <property type="entry name" value="Isochorismatase-like_dom"/>
</dbReference>
<dbReference type="PANTHER" id="PTHR43540:SF6">
    <property type="entry name" value="ISOCHORISMATASE-LIKE DOMAIN-CONTAINING PROTEIN"/>
    <property type="match status" value="1"/>
</dbReference>
<organism evidence="4 5">
    <name type="scientific">Sphaerisporangium rhizosphaerae</name>
    <dbReference type="NCBI Taxonomy" id="2269375"/>
    <lineage>
        <taxon>Bacteria</taxon>
        <taxon>Bacillati</taxon>
        <taxon>Actinomycetota</taxon>
        <taxon>Actinomycetes</taxon>
        <taxon>Streptosporangiales</taxon>
        <taxon>Streptosporangiaceae</taxon>
        <taxon>Sphaerisporangium</taxon>
    </lineage>
</organism>
<comment type="caution">
    <text evidence="4">The sequence shown here is derived from an EMBL/GenBank/DDBJ whole genome shotgun (WGS) entry which is preliminary data.</text>
</comment>
<dbReference type="Pfam" id="PF00857">
    <property type="entry name" value="Isochorismatase"/>
    <property type="match status" value="1"/>
</dbReference>
<feature type="region of interest" description="Disordered" evidence="2">
    <location>
        <begin position="174"/>
        <end position="193"/>
    </location>
</feature>
<dbReference type="EMBL" id="JBHTCG010000006">
    <property type="protein sequence ID" value="MFC7382816.1"/>
    <property type="molecule type" value="Genomic_DNA"/>
</dbReference>
<dbReference type="PANTHER" id="PTHR43540">
    <property type="entry name" value="PEROXYUREIDOACRYLATE/UREIDOACRYLATE AMIDOHYDROLASE-RELATED"/>
    <property type="match status" value="1"/>
</dbReference>
<dbReference type="InterPro" id="IPR050272">
    <property type="entry name" value="Isochorismatase-like_hydrls"/>
</dbReference>
<evidence type="ECO:0000313" key="5">
    <source>
        <dbReference type="Proteomes" id="UP001596496"/>
    </source>
</evidence>
<keyword evidence="5" id="KW-1185">Reference proteome</keyword>
<dbReference type="GO" id="GO:0016787">
    <property type="term" value="F:hydrolase activity"/>
    <property type="evidence" value="ECO:0007669"/>
    <property type="project" value="UniProtKB-KW"/>
</dbReference>
<evidence type="ECO:0000256" key="2">
    <source>
        <dbReference type="SAM" id="MobiDB-lite"/>
    </source>
</evidence>
<dbReference type="SUPFAM" id="SSF52499">
    <property type="entry name" value="Isochorismatase-like hydrolases"/>
    <property type="match status" value="1"/>
</dbReference>
<accession>A0ABW2P6M2</accession>
<evidence type="ECO:0000259" key="3">
    <source>
        <dbReference type="Pfam" id="PF00857"/>
    </source>
</evidence>
<dbReference type="CDD" id="cd00431">
    <property type="entry name" value="cysteine_hydrolases"/>
    <property type="match status" value="1"/>
</dbReference>
<evidence type="ECO:0000256" key="1">
    <source>
        <dbReference type="ARBA" id="ARBA00022801"/>
    </source>
</evidence>
<gene>
    <name evidence="4" type="ORF">ACFQSB_11420</name>
</gene>